<keyword evidence="1" id="KW-0732">Signal</keyword>
<feature type="chain" id="PRO_5042187914" description="Arrestin-like N-terminal domain-containing protein" evidence="1">
    <location>
        <begin position="21"/>
        <end position="462"/>
    </location>
</feature>
<keyword evidence="3" id="KW-1185">Reference proteome</keyword>
<evidence type="ECO:0008006" key="4">
    <source>
        <dbReference type="Google" id="ProtNLM"/>
    </source>
</evidence>
<sequence length="462" mass="52343">MAYIPPTGLCLLSTLLSLLSRQQQNYKTLKGMARHKNKTQLSISVDNPIVTAGSLVSRIVEFELDRPTIIDAIKVRFRGISMTTGLRYSALSSYRGYTSPDQLKERLLHIHVDIATVLFAGPRDAALPAGQHSLPFIVEVPVFSRCDCVTHLEEYRHRQQGLSWTCTGAISKTVGNIPLPPSFGDSRDRYVRYEIMALVERAGSLENISIVRPVTVIPVTLIHSSELVWNDLSRLAGRTSNDTFTFSIKKFRQINFQDGTLRQCNSMFRSFTMSQPKGHVQIPTKLEVNVANDGQASIMEPLRVQIHILFRVNKILRIHGPVDFKLSSMRVAMKSFTSRLTNIERPMSVTKNILYQADVLDMPLRADSDSDSLRFRLDPHVFADLDISKIVPGFYLLNLYYYHELEVAVGFSFNGSSNRIIECVCPVKIVSGVDYDLDMERLMPPRYNIREVRFKAENIITL</sequence>
<dbReference type="AlphaFoldDB" id="A0AAD7QRL8"/>
<dbReference type="GeneID" id="80880629"/>
<protein>
    <recommendedName>
        <fullName evidence="4">Arrestin-like N-terminal domain-containing protein</fullName>
    </recommendedName>
</protein>
<evidence type="ECO:0000256" key="1">
    <source>
        <dbReference type="SAM" id="SignalP"/>
    </source>
</evidence>
<dbReference type="InterPro" id="IPR014756">
    <property type="entry name" value="Ig_E-set"/>
</dbReference>
<dbReference type="SUPFAM" id="SSF81296">
    <property type="entry name" value="E set domains"/>
    <property type="match status" value="1"/>
</dbReference>
<evidence type="ECO:0000313" key="2">
    <source>
        <dbReference type="EMBL" id="KAJ8098507.1"/>
    </source>
</evidence>
<dbReference type="Proteomes" id="UP001217417">
    <property type="component" value="Unassembled WGS sequence"/>
</dbReference>
<feature type="signal peptide" evidence="1">
    <location>
        <begin position="1"/>
        <end position="20"/>
    </location>
</feature>
<accession>A0AAD7QRL8</accession>
<name>A0AAD7QRL8_9ASCO</name>
<dbReference type="Gene3D" id="2.60.40.640">
    <property type="match status" value="1"/>
</dbReference>
<reference evidence="2" key="1">
    <citation type="submission" date="2023-03" db="EMBL/GenBank/DDBJ databases">
        <title>Near-Complete genome sequence of Lipomyces tetrasporous NRRL Y-64009, an oleaginous yeast capable of growing on lignocellulosic hydrolysates.</title>
        <authorList>
            <consortium name="Lawrence Berkeley National Laboratory"/>
            <person name="Jagtap S.S."/>
            <person name="Liu J.-J."/>
            <person name="Walukiewicz H.E."/>
            <person name="Pangilinan J."/>
            <person name="Lipzen A."/>
            <person name="Ahrendt S."/>
            <person name="Koriabine M."/>
            <person name="Cobaugh K."/>
            <person name="Salamov A."/>
            <person name="Yoshinaga Y."/>
            <person name="Ng V."/>
            <person name="Daum C."/>
            <person name="Grigoriev I.V."/>
            <person name="Slininger P.J."/>
            <person name="Dien B.S."/>
            <person name="Jin Y.-S."/>
            <person name="Rao C.V."/>
        </authorList>
    </citation>
    <scope>NUCLEOTIDE SEQUENCE</scope>
    <source>
        <strain evidence="2">NRRL Y-64009</strain>
    </source>
</reference>
<organism evidence="2 3">
    <name type="scientific">Lipomyces tetrasporus</name>
    <dbReference type="NCBI Taxonomy" id="54092"/>
    <lineage>
        <taxon>Eukaryota</taxon>
        <taxon>Fungi</taxon>
        <taxon>Dikarya</taxon>
        <taxon>Ascomycota</taxon>
        <taxon>Saccharomycotina</taxon>
        <taxon>Lipomycetes</taxon>
        <taxon>Lipomycetales</taxon>
        <taxon>Lipomycetaceae</taxon>
        <taxon>Lipomyces</taxon>
    </lineage>
</organism>
<dbReference type="RefSeq" id="XP_056041957.1">
    <property type="nucleotide sequence ID" value="XM_056185463.1"/>
</dbReference>
<gene>
    <name evidence="2" type="ORF">POJ06DRAFT_212563</name>
</gene>
<proteinExistence type="predicted"/>
<dbReference type="InterPro" id="IPR014752">
    <property type="entry name" value="Arrestin-like_C"/>
</dbReference>
<dbReference type="EMBL" id="JARPMG010000008">
    <property type="protein sequence ID" value="KAJ8098507.1"/>
    <property type="molecule type" value="Genomic_DNA"/>
</dbReference>
<comment type="caution">
    <text evidence="2">The sequence shown here is derived from an EMBL/GenBank/DDBJ whole genome shotgun (WGS) entry which is preliminary data.</text>
</comment>
<evidence type="ECO:0000313" key="3">
    <source>
        <dbReference type="Proteomes" id="UP001217417"/>
    </source>
</evidence>